<feature type="compositionally biased region" description="Basic and acidic residues" evidence="1">
    <location>
        <begin position="7"/>
        <end position="31"/>
    </location>
</feature>
<gene>
    <name evidence="2" type="ORF">Tco_0941163</name>
</gene>
<dbReference type="EMBL" id="BQNB010015550">
    <property type="protein sequence ID" value="GJT41298.1"/>
    <property type="molecule type" value="Genomic_DNA"/>
</dbReference>
<reference evidence="2" key="2">
    <citation type="submission" date="2022-01" db="EMBL/GenBank/DDBJ databases">
        <authorList>
            <person name="Yamashiro T."/>
            <person name="Shiraishi A."/>
            <person name="Satake H."/>
            <person name="Nakayama K."/>
        </authorList>
    </citation>
    <scope>NUCLEOTIDE SEQUENCE</scope>
</reference>
<accession>A0ABQ5DRM7</accession>
<reference evidence="2" key="1">
    <citation type="journal article" date="2022" name="Int. J. Mol. Sci.">
        <title>Draft Genome of Tanacetum Coccineum: Genomic Comparison of Closely Related Tanacetum-Family Plants.</title>
        <authorList>
            <person name="Yamashiro T."/>
            <person name="Shiraishi A."/>
            <person name="Nakayama K."/>
            <person name="Satake H."/>
        </authorList>
    </citation>
    <scope>NUCLEOTIDE SEQUENCE</scope>
</reference>
<organism evidence="2 3">
    <name type="scientific">Tanacetum coccineum</name>
    <dbReference type="NCBI Taxonomy" id="301880"/>
    <lineage>
        <taxon>Eukaryota</taxon>
        <taxon>Viridiplantae</taxon>
        <taxon>Streptophyta</taxon>
        <taxon>Embryophyta</taxon>
        <taxon>Tracheophyta</taxon>
        <taxon>Spermatophyta</taxon>
        <taxon>Magnoliopsida</taxon>
        <taxon>eudicotyledons</taxon>
        <taxon>Gunneridae</taxon>
        <taxon>Pentapetalae</taxon>
        <taxon>asterids</taxon>
        <taxon>campanulids</taxon>
        <taxon>Asterales</taxon>
        <taxon>Asteraceae</taxon>
        <taxon>Asteroideae</taxon>
        <taxon>Anthemideae</taxon>
        <taxon>Anthemidinae</taxon>
        <taxon>Tanacetum</taxon>
    </lineage>
</organism>
<name>A0ABQ5DRM7_9ASTR</name>
<feature type="compositionally biased region" description="Polar residues" evidence="1">
    <location>
        <begin position="39"/>
        <end position="50"/>
    </location>
</feature>
<protein>
    <submittedName>
        <fullName evidence="2">Uncharacterized protein</fullName>
    </submittedName>
</protein>
<evidence type="ECO:0000313" key="3">
    <source>
        <dbReference type="Proteomes" id="UP001151760"/>
    </source>
</evidence>
<feature type="region of interest" description="Disordered" evidence="1">
    <location>
        <begin position="1"/>
        <end position="75"/>
    </location>
</feature>
<proteinExistence type="predicted"/>
<dbReference type="Proteomes" id="UP001151760">
    <property type="component" value="Unassembled WGS sequence"/>
</dbReference>
<keyword evidence="3" id="KW-1185">Reference proteome</keyword>
<evidence type="ECO:0000256" key="1">
    <source>
        <dbReference type="SAM" id="MobiDB-lite"/>
    </source>
</evidence>
<evidence type="ECO:0000313" key="2">
    <source>
        <dbReference type="EMBL" id="GJT41298.1"/>
    </source>
</evidence>
<comment type="caution">
    <text evidence="2">The sequence shown here is derived from an EMBL/GenBank/DDBJ whole genome shotgun (WGS) entry which is preliminary data.</text>
</comment>
<sequence>MGTNSGSDDRNKGIHVYDESKEERMCLDHNSSDLAPQRQEMSVENVSSGLVPQGQKASDYDNSDPGTPFDKPFGKMVLAKGGYEEQKDEDQTFARMESCTDCRCYAGHIFFSNISDGRENGISKWSTEGGGLCCSAGRGVDPGSSRQVLVLRKALYD</sequence>